<reference evidence="13" key="1">
    <citation type="submission" date="2016-02" db="EMBL/GenBank/DDBJ databases">
        <authorList>
            <person name="liu f."/>
        </authorList>
    </citation>
    <scope>NUCLEOTIDE SEQUENCE [LARGE SCALE GENOMIC DNA]</scope>
</reference>
<evidence type="ECO:0000256" key="2">
    <source>
        <dbReference type="ARBA" id="ARBA00012387"/>
    </source>
</evidence>
<feature type="domain" description="MannoseP isomerase/GMP-like beta-helix" evidence="11">
    <location>
        <begin position="308"/>
        <end position="355"/>
    </location>
</feature>
<dbReference type="InterPro" id="IPR014710">
    <property type="entry name" value="RmlC-like_jellyroll"/>
</dbReference>
<evidence type="ECO:0000259" key="10">
    <source>
        <dbReference type="Pfam" id="PF01050"/>
    </source>
</evidence>
<keyword evidence="3 12" id="KW-0808">Transferase</keyword>
<evidence type="ECO:0000256" key="6">
    <source>
        <dbReference type="ARBA" id="ARBA00023134"/>
    </source>
</evidence>
<dbReference type="InterPro" id="IPR001538">
    <property type="entry name" value="Man6P_isomerase-2_C"/>
</dbReference>
<dbReference type="InterPro" id="IPR029044">
    <property type="entry name" value="Nucleotide-diphossugar_trans"/>
</dbReference>
<dbReference type="InterPro" id="IPR006375">
    <property type="entry name" value="Man1P_GuaTrfase/Man6P_Isoase"/>
</dbReference>
<keyword evidence="4 12" id="KW-0548">Nucleotidyltransferase</keyword>
<keyword evidence="5" id="KW-0547">Nucleotide-binding</keyword>
<dbReference type="InterPro" id="IPR005835">
    <property type="entry name" value="NTP_transferase_dom"/>
</dbReference>
<dbReference type="RefSeq" id="WP_074457040.1">
    <property type="nucleotide sequence ID" value="NZ_FITM01000056.1"/>
</dbReference>
<proteinExistence type="inferred from homology"/>
<dbReference type="PANTHER" id="PTHR46390:SF1">
    <property type="entry name" value="MANNOSE-1-PHOSPHATE GUANYLYLTRANSFERASE"/>
    <property type="match status" value="1"/>
</dbReference>
<dbReference type="Gene3D" id="2.60.120.10">
    <property type="entry name" value="Jelly Rolls"/>
    <property type="match status" value="1"/>
</dbReference>
<dbReference type="Pfam" id="PF22640">
    <property type="entry name" value="ManC_GMP_beta-helix"/>
    <property type="match status" value="1"/>
</dbReference>
<dbReference type="AlphaFoldDB" id="A0A171DFQ7"/>
<name>A0A171DFQ7_9SYNE</name>
<dbReference type="InterPro" id="IPR011051">
    <property type="entry name" value="RmlC_Cupin_sf"/>
</dbReference>
<protein>
    <recommendedName>
        <fullName evidence="2">mannose-1-phosphate guanylyltransferase</fullName>
        <ecNumber evidence="2">2.7.7.13</ecNumber>
    </recommendedName>
</protein>
<evidence type="ECO:0000313" key="13">
    <source>
        <dbReference type="Proteomes" id="UP000182631"/>
    </source>
</evidence>
<comment type="catalytic activity">
    <reaction evidence="7">
        <text>alpha-D-mannose 1-phosphate + GTP + H(+) = GDP-alpha-D-mannose + diphosphate</text>
        <dbReference type="Rhea" id="RHEA:15229"/>
        <dbReference type="ChEBI" id="CHEBI:15378"/>
        <dbReference type="ChEBI" id="CHEBI:33019"/>
        <dbReference type="ChEBI" id="CHEBI:37565"/>
        <dbReference type="ChEBI" id="CHEBI:57527"/>
        <dbReference type="ChEBI" id="CHEBI:58409"/>
        <dbReference type="EC" id="2.7.7.13"/>
    </reaction>
</comment>
<organism evidence="12 13">
    <name type="scientific">Candidatus Synechococcus spongiarum</name>
    <dbReference type="NCBI Taxonomy" id="431041"/>
    <lineage>
        <taxon>Bacteria</taxon>
        <taxon>Bacillati</taxon>
        <taxon>Cyanobacteriota</taxon>
        <taxon>Cyanophyceae</taxon>
        <taxon>Synechococcales</taxon>
        <taxon>Synechococcaceae</taxon>
        <taxon>Synechococcus</taxon>
    </lineage>
</organism>
<dbReference type="GO" id="GO:0004475">
    <property type="term" value="F:mannose-1-phosphate guanylyltransferase (GTP) activity"/>
    <property type="evidence" value="ECO:0007669"/>
    <property type="project" value="UniProtKB-EC"/>
</dbReference>
<dbReference type="Proteomes" id="UP000182631">
    <property type="component" value="Unassembled WGS sequence"/>
</dbReference>
<dbReference type="CDD" id="cd02509">
    <property type="entry name" value="GDP-M1P_Guanylyltransferase"/>
    <property type="match status" value="1"/>
</dbReference>
<dbReference type="GO" id="GO:0009298">
    <property type="term" value="P:GDP-mannose biosynthetic process"/>
    <property type="evidence" value="ECO:0007669"/>
    <property type="project" value="TreeGrafter"/>
</dbReference>
<evidence type="ECO:0000256" key="7">
    <source>
        <dbReference type="ARBA" id="ARBA00047343"/>
    </source>
</evidence>
<comment type="similarity">
    <text evidence="1 8">Belongs to the mannose-6-phosphate isomerase type 2 family.</text>
</comment>
<evidence type="ECO:0000256" key="8">
    <source>
        <dbReference type="RuleBase" id="RU004190"/>
    </source>
</evidence>
<dbReference type="FunFam" id="2.60.120.10:FF:000032">
    <property type="entry name" value="Mannose-1-phosphate guanylyltransferase/mannose-6-phosphate isomerase"/>
    <property type="match status" value="1"/>
</dbReference>
<dbReference type="Gene3D" id="3.90.550.10">
    <property type="entry name" value="Spore Coat Polysaccharide Biosynthesis Protein SpsA, Chain A"/>
    <property type="match status" value="1"/>
</dbReference>
<accession>A0A171DFQ7</accession>
<sequence>MASPTAVIPVVLCGGVGTRLWPLSRSAYPKQFLSLVGDHTMLQQTVLRLAGLPGLQPPLLVCNHAHRFIAAEQMRAIDVEPAAILLEPVGRNTAPAVASACLQAMAMAAGQENGLLLVLAADHAVAHAEDFCATIGQAVPAALGGRLVTFGVTPTAPETGYGYIEADPGTDEFGLHPVRRFVEKPSRERAATFLSQGSFYWNSGLFLFRASVMAKELERCAPDLLHAARTSLQQAHQDLDFLRLESEAFCRCPTVSIDVAVMEQTRLGSVAPLTAGWSDVGNWSTLWRHGDHDERGNTVCGRVLHENVHNCYLRSEHRLVVGLGLEDLVVVETNDAVLVARRDQTQAVKQVVARLQAAGAREAQAHQRTYRPWGYYDTSVEGERWQVKKIHVKPGCSLSLQMHHHRAEHWVVVQGTASVEKDGKPLLLSENQSVYIPLGCRHRLGNPGRISLELIEVQSGPYLEEDDIVRFEDHYGRTSG</sequence>
<dbReference type="InterPro" id="IPR054566">
    <property type="entry name" value="ManC/GMP-like_b-helix"/>
</dbReference>
<dbReference type="EC" id="2.7.7.13" evidence="2"/>
<evidence type="ECO:0000256" key="3">
    <source>
        <dbReference type="ARBA" id="ARBA00022679"/>
    </source>
</evidence>
<dbReference type="FunFam" id="3.90.550.10:FF:000046">
    <property type="entry name" value="Mannose-1-phosphate guanylyltransferase (GDP)"/>
    <property type="match status" value="1"/>
</dbReference>
<dbReference type="Pfam" id="PF01050">
    <property type="entry name" value="MannoseP_isomer"/>
    <property type="match status" value="1"/>
</dbReference>
<dbReference type="GO" id="GO:0000271">
    <property type="term" value="P:polysaccharide biosynthetic process"/>
    <property type="evidence" value="ECO:0007669"/>
    <property type="project" value="InterPro"/>
</dbReference>
<dbReference type="PANTHER" id="PTHR46390">
    <property type="entry name" value="MANNOSE-1-PHOSPHATE GUANYLYLTRANSFERASE"/>
    <property type="match status" value="1"/>
</dbReference>
<dbReference type="CDD" id="cd02213">
    <property type="entry name" value="cupin_PMI_typeII_C"/>
    <property type="match status" value="1"/>
</dbReference>
<dbReference type="SUPFAM" id="SSF53448">
    <property type="entry name" value="Nucleotide-diphospho-sugar transferases"/>
    <property type="match status" value="1"/>
</dbReference>
<evidence type="ECO:0000256" key="4">
    <source>
        <dbReference type="ARBA" id="ARBA00022695"/>
    </source>
</evidence>
<keyword evidence="6" id="KW-0342">GTP-binding</keyword>
<feature type="domain" description="Mannose-6-phosphate isomerase type II C-terminal" evidence="10">
    <location>
        <begin position="360"/>
        <end position="473"/>
    </location>
</feature>
<gene>
    <name evidence="12" type="ORF">FLM9_477</name>
</gene>
<evidence type="ECO:0000256" key="5">
    <source>
        <dbReference type="ARBA" id="ARBA00022741"/>
    </source>
</evidence>
<evidence type="ECO:0000259" key="11">
    <source>
        <dbReference type="Pfam" id="PF22640"/>
    </source>
</evidence>
<evidence type="ECO:0000313" key="12">
    <source>
        <dbReference type="EMBL" id="SAY38581.1"/>
    </source>
</evidence>
<dbReference type="GO" id="GO:0005525">
    <property type="term" value="F:GTP binding"/>
    <property type="evidence" value="ECO:0007669"/>
    <property type="project" value="UniProtKB-KW"/>
</dbReference>
<dbReference type="NCBIfam" id="TIGR01479">
    <property type="entry name" value="GMP_PMI"/>
    <property type="match status" value="1"/>
</dbReference>
<keyword evidence="13" id="KW-1185">Reference proteome</keyword>
<dbReference type="InterPro" id="IPR049577">
    <property type="entry name" value="GMPP_N"/>
</dbReference>
<evidence type="ECO:0000259" key="9">
    <source>
        <dbReference type="Pfam" id="PF00483"/>
    </source>
</evidence>
<dbReference type="SUPFAM" id="SSF51182">
    <property type="entry name" value="RmlC-like cupins"/>
    <property type="match status" value="1"/>
</dbReference>
<dbReference type="InterPro" id="IPR051161">
    <property type="entry name" value="Mannose-6P_isomerase_type2"/>
</dbReference>
<evidence type="ECO:0000256" key="1">
    <source>
        <dbReference type="ARBA" id="ARBA00006115"/>
    </source>
</evidence>
<dbReference type="Pfam" id="PF00483">
    <property type="entry name" value="NTP_transferase"/>
    <property type="match status" value="1"/>
</dbReference>
<feature type="domain" description="Nucleotidyl transferase" evidence="9">
    <location>
        <begin position="9"/>
        <end position="292"/>
    </location>
</feature>
<dbReference type="EMBL" id="FITM01000056">
    <property type="protein sequence ID" value="SAY38581.1"/>
    <property type="molecule type" value="Genomic_DNA"/>
</dbReference>